<dbReference type="InterPro" id="IPR016024">
    <property type="entry name" value="ARM-type_fold"/>
</dbReference>
<dbReference type="OrthoDB" id="1374083at2"/>
<dbReference type="EMBL" id="VLKQ01000008">
    <property type="protein sequence ID" value="TWI11764.1"/>
    <property type="molecule type" value="Genomic_DNA"/>
</dbReference>
<evidence type="ECO:0000313" key="2">
    <source>
        <dbReference type="EMBL" id="TWI11764.1"/>
    </source>
</evidence>
<proteinExistence type="predicted"/>
<protein>
    <recommendedName>
        <fullName evidence="4">HEAT repeat protein</fullName>
    </recommendedName>
</protein>
<dbReference type="RefSeq" id="WP_035118704.1">
    <property type="nucleotide sequence ID" value="NZ_AVBI01000024.1"/>
</dbReference>
<keyword evidence="1" id="KW-0812">Transmembrane</keyword>
<comment type="caution">
    <text evidence="2">The sequence shown here is derived from an EMBL/GenBank/DDBJ whole genome shotgun (WGS) entry which is preliminary data.</text>
</comment>
<dbReference type="Pfam" id="PF13646">
    <property type="entry name" value="HEAT_2"/>
    <property type="match status" value="1"/>
</dbReference>
<keyword evidence="1" id="KW-0472">Membrane</keyword>
<dbReference type="AlphaFoldDB" id="A0A562LVV7"/>
<dbReference type="Gene3D" id="1.25.10.10">
    <property type="entry name" value="Leucine-rich Repeat Variant"/>
    <property type="match status" value="1"/>
</dbReference>
<accession>A0A562LVV7</accession>
<evidence type="ECO:0000256" key="1">
    <source>
        <dbReference type="SAM" id="Phobius"/>
    </source>
</evidence>
<dbReference type="SUPFAM" id="SSF48371">
    <property type="entry name" value="ARM repeat"/>
    <property type="match status" value="1"/>
</dbReference>
<gene>
    <name evidence="2" type="ORF">IP98_01932</name>
</gene>
<dbReference type="Proteomes" id="UP000319848">
    <property type="component" value="Unassembled WGS sequence"/>
</dbReference>
<evidence type="ECO:0000313" key="3">
    <source>
        <dbReference type="Proteomes" id="UP000319848"/>
    </source>
</evidence>
<evidence type="ECO:0008006" key="4">
    <source>
        <dbReference type="Google" id="ProtNLM"/>
    </source>
</evidence>
<keyword evidence="1" id="KW-1133">Transmembrane helix</keyword>
<feature type="transmembrane region" description="Helical" evidence="1">
    <location>
        <begin position="48"/>
        <end position="74"/>
    </location>
</feature>
<organism evidence="2 3">
    <name type="scientific">Flavobacterium cauense R2A-7</name>
    <dbReference type="NCBI Taxonomy" id="1341154"/>
    <lineage>
        <taxon>Bacteria</taxon>
        <taxon>Pseudomonadati</taxon>
        <taxon>Bacteroidota</taxon>
        <taxon>Flavobacteriia</taxon>
        <taxon>Flavobacteriales</taxon>
        <taxon>Flavobacteriaceae</taxon>
        <taxon>Flavobacterium</taxon>
    </lineage>
</organism>
<keyword evidence="3" id="KW-1185">Reference proteome</keyword>
<dbReference type="InterPro" id="IPR011989">
    <property type="entry name" value="ARM-like"/>
</dbReference>
<name>A0A562LVV7_9FLAO</name>
<reference evidence="2 3" key="1">
    <citation type="journal article" date="2015" name="Stand. Genomic Sci.">
        <title>Genomic Encyclopedia of Bacterial and Archaeal Type Strains, Phase III: the genomes of soil and plant-associated and newly described type strains.</title>
        <authorList>
            <person name="Whitman W.B."/>
            <person name="Woyke T."/>
            <person name="Klenk H.P."/>
            <person name="Zhou Y."/>
            <person name="Lilburn T.G."/>
            <person name="Beck B.J."/>
            <person name="De Vos P."/>
            <person name="Vandamme P."/>
            <person name="Eisen J.A."/>
            <person name="Garrity G."/>
            <person name="Hugenholtz P."/>
            <person name="Kyrpides N.C."/>
        </authorList>
    </citation>
    <scope>NUCLEOTIDE SEQUENCE [LARGE SCALE GENOMIC DNA]</scope>
    <source>
        <strain evidence="2 3">CGMCC 1.7270</strain>
    </source>
</reference>
<sequence>MINPFLVLSKDETRNLIREIGNLNSLSEFDYFNNLIPTLSDTSFSPEFIVSVLKFIVIPLFVLFITLLVFSLVINRYKHEQLALKKREIDTLVNDFLTEIIFSSYSGKEMKEKIADFKTQIPYDEKWCRYVILNKLIHFKQNIHGFDQNQILLVYKYFGLQSYSQRLINDRRWYFKSLGIYHYQVLDYKIKKGQLKSFLHHKNKYLRSNALIATIALSDEKFGVLDNYTEKISRADELKILDIIYQKKSKLPENIVKWIYHENNSIVILALKLIIRYKEQLTITQINHLLQNNDVLVRKETLLAIRELELREANETLIDHYPTESNKRNRISCLKTLGIIGNTKTLQFATEILTSENDLEIKFEIVNCINKIDKTYFDNFTAENETENNTIKKIVLHVTNPYLN</sequence>